<evidence type="ECO:0000256" key="2">
    <source>
        <dbReference type="SAM" id="SignalP"/>
    </source>
</evidence>
<comment type="caution">
    <text evidence="3">The sequence shown here is derived from an EMBL/GenBank/DDBJ whole genome shotgun (WGS) entry which is preliminary data.</text>
</comment>
<name>A0ABW2FJF8_9BACL</name>
<dbReference type="InterPro" id="IPR025584">
    <property type="entry name" value="Cthe_2159"/>
</dbReference>
<evidence type="ECO:0000313" key="3">
    <source>
        <dbReference type="EMBL" id="MFC7151090.1"/>
    </source>
</evidence>
<gene>
    <name evidence="3" type="ORF">ACFQMJ_21345</name>
</gene>
<evidence type="ECO:0000256" key="1">
    <source>
        <dbReference type="SAM" id="MobiDB-lite"/>
    </source>
</evidence>
<dbReference type="PROSITE" id="PS51257">
    <property type="entry name" value="PROKAR_LIPOPROTEIN"/>
    <property type="match status" value="1"/>
</dbReference>
<keyword evidence="4" id="KW-1185">Reference proteome</keyword>
<dbReference type="Proteomes" id="UP001596378">
    <property type="component" value="Unassembled WGS sequence"/>
</dbReference>
<feature type="compositionally biased region" description="Gly residues" evidence="1">
    <location>
        <begin position="316"/>
        <end position="333"/>
    </location>
</feature>
<feature type="region of interest" description="Disordered" evidence="1">
    <location>
        <begin position="307"/>
        <end position="389"/>
    </location>
</feature>
<accession>A0ABW2FJF8</accession>
<feature type="region of interest" description="Disordered" evidence="1">
    <location>
        <begin position="679"/>
        <end position="708"/>
    </location>
</feature>
<dbReference type="EMBL" id="JBHTAI010000014">
    <property type="protein sequence ID" value="MFC7151090.1"/>
    <property type="molecule type" value="Genomic_DNA"/>
</dbReference>
<dbReference type="RefSeq" id="WP_378049670.1">
    <property type="nucleotide sequence ID" value="NZ_JBHMDN010000021.1"/>
</dbReference>
<reference evidence="4" key="1">
    <citation type="journal article" date="2019" name="Int. J. Syst. Evol. Microbiol.">
        <title>The Global Catalogue of Microorganisms (GCM) 10K type strain sequencing project: providing services to taxonomists for standard genome sequencing and annotation.</title>
        <authorList>
            <consortium name="The Broad Institute Genomics Platform"/>
            <consortium name="The Broad Institute Genome Sequencing Center for Infectious Disease"/>
            <person name="Wu L."/>
            <person name="Ma J."/>
        </authorList>
    </citation>
    <scope>NUCLEOTIDE SEQUENCE [LARGE SCALE GENOMIC DNA]</scope>
    <source>
        <strain evidence="4">KCTC 12907</strain>
    </source>
</reference>
<feature type="signal peptide" evidence="2">
    <location>
        <begin position="1"/>
        <end position="26"/>
    </location>
</feature>
<keyword evidence="2" id="KW-0732">Signal</keyword>
<proteinExistence type="predicted"/>
<feature type="chain" id="PRO_5046007427" evidence="2">
    <location>
        <begin position="27"/>
        <end position="708"/>
    </location>
</feature>
<evidence type="ECO:0000313" key="4">
    <source>
        <dbReference type="Proteomes" id="UP001596378"/>
    </source>
</evidence>
<sequence length="708" mass="69244">MNHRNKTKLIAVVLLSAMLAAGCSSASEGAPASASSSAAAGASAAATSTAGVQAAGEGAVASAKYDEDDTRTEWSADSATTIALNGSSATVTGSGAEAADGVVTISAAGDYVLSGKLEDGRIVVNAPDKVVHLVLNGADVTSKSGTAIHLVEAGKVVVTLQEGTENGLTDAAVYADTSDDAPTAALFSKADLTINGTGKLSVNGNFNDGITSKDDLKIVSGTLIVTAADDGLVGKDLVAVKDGDLSIEAGGDGIKSTNDTDEGKGEIVVEGGRFDIRSANDALQSAASLYIADGTFGLVAGGGHAASTKTHAEEMPGGGFGGRGQWSGEGQGFGQPPEGMERPEGGTPPDGEAASARTRNAPASDIAATENPEAANTAGTEETESTSAKGLKAAGPLVVAGGTFEIDAADDAVHSNTSVRITGGRLSLATGDDAIHADAALAIEGGTIDITSSYEGLESASIAVSGGEIRVIASDDGVNVSDGSGGEPGGFGGGGQAANNGLLLDISGGYLTVDAGGDGLDSNGSIRMSGGTVLVNGPTNSGNGALDYDGTFEHVGGTLIAAGSAGMAQAPSEDGSTQRSIMMTFPQTQEAGTLVTLRDASGQTVAAFAPTKTFQTLLISTPALQSGENYTLSAGGTNDGNGVDGFYESGTTAGGTEVVGFTLGDGAVTYLNESGVTTGSTGMGMGGGRGGMRPGSGTGGGSRGERTP</sequence>
<protein>
    <submittedName>
        <fullName evidence="3">Carbohydrate-binding domain-containing protein</fullName>
    </submittedName>
</protein>
<dbReference type="Pfam" id="PF14262">
    <property type="entry name" value="Cthe_2159"/>
    <property type="match status" value="1"/>
</dbReference>
<feature type="compositionally biased region" description="Gly residues" evidence="1">
    <location>
        <begin position="681"/>
        <end position="702"/>
    </location>
</feature>
<organism evidence="3 4">
    <name type="scientific">Cohnella cellulosilytica</name>
    <dbReference type="NCBI Taxonomy" id="986710"/>
    <lineage>
        <taxon>Bacteria</taxon>
        <taxon>Bacillati</taxon>
        <taxon>Bacillota</taxon>
        <taxon>Bacilli</taxon>
        <taxon>Bacillales</taxon>
        <taxon>Paenibacillaceae</taxon>
        <taxon>Cohnella</taxon>
    </lineage>
</organism>
<feature type="compositionally biased region" description="Low complexity" evidence="1">
    <location>
        <begin position="367"/>
        <end position="388"/>
    </location>
</feature>